<evidence type="ECO:0000313" key="3">
    <source>
        <dbReference type="Proteomes" id="UP000234857"/>
    </source>
</evidence>
<keyword evidence="1" id="KW-0472">Membrane</keyword>
<feature type="transmembrane region" description="Helical" evidence="1">
    <location>
        <begin position="211"/>
        <end position="229"/>
    </location>
</feature>
<keyword evidence="1" id="KW-0812">Transmembrane</keyword>
<gene>
    <name evidence="2" type="ORF">C0601_09080</name>
</gene>
<sequence length="248" mass="29414">MQEKLTIKEDENKYTFNWGEDNQSKLVLPEDEVDDFFRSILEAEKKMTDIARNIRTEQIAVSHINTQRRIWSYKNENVQIEWKTLLKKIPKEDFINACKVIKLSKKKYDERKQKEKEEYDKKYKILYRLFIFGLISGGIAAFSLALIIGFVFFVREYVHIPIILFTIFGSSFAIIYYMQQKNMKNLVNYTQDNMGENVLPLLSNIPDNRKMVEMIVVAFIVMIVMGIYFSKTIPKILEFYKNPVQQNI</sequence>
<dbReference type="EMBL" id="PKTG01000102">
    <property type="protein sequence ID" value="PLX16869.1"/>
    <property type="molecule type" value="Genomic_DNA"/>
</dbReference>
<proteinExistence type="predicted"/>
<evidence type="ECO:0000313" key="2">
    <source>
        <dbReference type="EMBL" id="PLX16869.1"/>
    </source>
</evidence>
<protein>
    <submittedName>
        <fullName evidence="2">Uncharacterized protein</fullName>
    </submittedName>
</protein>
<accession>A0A2N5ZDY5</accession>
<feature type="transmembrane region" description="Helical" evidence="1">
    <location>
        <begin position="158"/>
        <end position="178"/>
    </location>
</feature>
<keyword evidence="1" id="KW-1133">Transmembrane helix</keyword>
<dbReference type="Proteomes" id="UP000234857">
    <property type="component" value="Unassembled WGS sequence"/>
</dbReference>
<feature type="transmembrane region" description="Helical" evidence="1">
    <location>
        <begin position="125"/>
        <end position="152"/>
    </location>
</feature>
<name>A0A2N5ZDY5_MUIH1</name>
<dbReference type="AlphaFoldDB" id="A0A2N5ZDY5"/>
<reference evidence="2 3" key="1">
    <citation type="submission" date="2017-11" db="EMBL/GenBank/DDBJ databases">
        <title>Genome-resolved metagenomics identifies genetic mobility, metabolic interactions, and unexpected diversity in perchlorate-reducing communities.</title>
        <authorList>
            <person name="Barnum T.P."/>
            <person name="Figueroa I.A."/>
            <person name="Carlstrom C.I."/>
            <person name="Lucas L.N."/>
            <person name="Engelbrektson A.L."/>
            <person name="Coates J.D."/>
        </authorList>
    </citation>
    <scope>NUCLEOTIDE SEQUENCE [LARGE SCALE GENOMIC DNA]</scope>
    <source>
        <strain evidence="2">BM706</strain>
    </source>
</reference>
<evidence type="ECO:0000256" key="1">
    <source>
        <dbReference type="SAM" id="Phobius"/>
    </source>
</evidence>
<comment type="caution">
    <text evidence="2">The sequence shown here is derived from an EMBL/GenBank/DDBJ whole genome shotgun (WGS) entry which is preliminary data.</text>
</comment>
<organism evidence="2 3">
    <name type="scientific">Muiribacterium halophilum</name>
    <dbReference type="NCBI Taxonomy" id="2053465"/>
    <lineage>
        <taxon>Bacteria</taxon>
        <taxon>Candidatus Muiribacteriota</taxon>
        <taxon>Candidatus Muiribacteriia</taxon>
        <taxon>Candidatus Muiribacteriales</taxon>
        <taxon>Candidatus Muiribacteriaceae</taxon>
        <taxon>Candidatus Muiribacterium</taxon>
    </lineage>
</organism>